<gene>
    <name evidence="1" type="primary">txxe 548</name>
    <name evidence="1" type="ORF">TXXE_03310</name>
</gene>
<dbReference type="Proteomes" id="UP000681526">
    <property type="component" value="Unassembled WGS sequence"/>
</dbReference>
<keyword evidence="1" id="KW-0328">Glycosyltransferase</keyword>
<name>A0ABN7RNH7_THEXY</name>
<evidence type="ECO:0000313" key="2">
    <source>
        <dbReference type="Proteomes" id="UP000681526"/>
    </source>
</evidence>
<keyword evidence="2" id="KW-1185">Reference proteome</keyword>
<dbReference type="EMBL" id="CAJRAY010000017">
    <property type="protein sequence ID" value="CAG5079553.1"/>
    <property type="molecule type" value="Genomic_DNA"/>
</dbReference>
<keyword evidence="1" id="KW-0808">Transferase</keyword>
<dbReference type="RefSeq" id="WP_213483458.1">
    <property type="nucleotide sequence ID" value="NZ_CAJRAY010000017.1"/>
</dbReference>
<protein>
    <submittedName>
        <fullName evidence="1">Glycosyltransferase (Group I)</fullName>
        <ecNumber evidence="1">2.4.-.-</ecNumber>
    </submittedName>
</protein>
<accession>A0ABN7RNH7</accession>
<evidence type="ECO:0000313" key="1">
    <source>
        <dbReference type="EMBL" id="CAG5079553.1"/>
    </source>
</evidence>
<dbReference type="InterPro" id="IPR008928">
    <property type="entry name" value="6-hairpin_glycosidase_sf"/>
</dbReference>
<dbReference type="GO" id="GO:0016757">
    <property type="term" value="F:glycosyltransferase activity"/>
    <property type="evidence" value="ECO:0007669"/>
    <property type="project" value="UniProtKB-KW"/>
</dbReference>
<sequence length="383" mass="42358">MTANLTMEKPTQQIRFRHLRRLTDDTGLLEHAIGRIPRRAEGYTTDDNARALWACIEWIDLDAGLAEAEGLPELAERYAGFLYWARKPDGRFHNNYDYERRPESEYPSDDCLGRTIWALARTISVPFGKRLAPAVPDLLAHAFPAARTMTMPRGWAYALAACALLERSGGASERRDDAPLPFAGERVRSLAAELKSRLLDKYRREAGPGWHWFEPVMTYSNGLLPWALFEAHAAFGWGDALAAARDTFRFLAERMAAPSGAIRPIGNRGWGTREGTARWDQQPIEAFKLALAAEAGYRVTGEREYRETALACRAWFHGRNDCGAAIADPADGSCCDGLTPDGPNANRGAESTIAYLLTEAVVRRLGGAENGQCGSAVQSRSIR</sequence>
<comment type="caution">
    <text evidence="1">The sequence shown here is derived from an EMBL/GenBank/DDBJ whole genome shotgun (WGS) entry which is preliminary data.</text>
</comment>
<dbReference type="SUPFAM" id="SSF48208">
    <property type="entry name" value="Six-hairpin glycosidases"/>
    <property type="match status" value="1"/>
</dbReference>
<organism evidence="1 2">
    <name type="scientific">Thermobacillus xylanilyticus</name>
    <dbReference type="NCBI Taxonomy" id="76633"/>
    <lineage>
        <taxon>Bacteria</taxon>
        <taxon>Bacillati</taxon>
        <taxon>Bacillota</taxon>
        <taxon>Bacilli</taxon>
        <taxon>Bacillales</taxon>
        <taxon>Paenibacillaceae</taxon>
        <taxon>Thermobacillus</taxon>
    </lineage>
</organism>
<proteinExistence type="predicted"/>
<dbReference type="EC" id="2.4.-.-" evidence="1"/>
<reference evidence="1 2" key="1">
    <citation type="submission" date="2021-04" db="EMBL/GenBank/DDBJ databases">
        <authorList>
            <person name="Rakotoarivonina H."/>
        </authorList>
    </citation>
    <scope>NUCLEOTIDE SEQUENCE [LARGE SCALE GENOMIC DNA]</scope>
    <source>
        <strain evidence="1 2">XE</strain>
    </source>
</reference>